<dbReference type="EMBL" id="QXEV01000002">
    <property type="protein sequence ID" value="RIA78412.1"/>
    <property type="molecule type" value="Genomic_DNA"/>
</dbReference>
<dbReference type="Proteomes" id="UP000266506">
    <property type="component" value="Unassembled WGS sequence"/>
</dbReference>
<accession>A0A397RYR0</accession>
<dbReference type="AlphaFoldDB" id="A0A397RYR0"/>
<gene>
    <name evidence="1" type="ORF">EI71_00364</name>
</gene>
<name>A0A397RYR0_9MOLU</name>
<evidence type="ECO:0000313" key="2">
    <source>
        <dbReference type="Proteomes" id="UP000266506"/>
    </source>
</evidence>
<dbReference type="RefSeq" id="WP_162849675.1">
    <property type="nucleotide sequence ID" value="NZ_QXEV01000002.1"/>
</dbReference>
<proteinExistence type="predicted"/>
<sequence>MTIEFDELELDLVKTLVKMDLLESKETLKYLTDAEEKETLEQNIRILEGLQKKLK</sequence>
<keyword evidence="2" id="KW-1185">Reference proteome</keyword>
<dbReference type="InParanoid" id="A0A397RYR0"/>
<evidence type="ECO:0000313" key="1">
    <source>
        <dbReference type="EMBL" id="RIA78412.1"/>
    </source>
</evidence>
<reference evidence="1 2" key="1">
    <citation type="submission" date="2018-08" db="EMBL/GenBank/DDBJ databases">
        <title>Genomic Encyclopedia of Archaeal and Bacterial Type Strains, Phase II (KMG-II): from individual species to whole genera.</title>
        <authorList>
            <person name="Goeker M."/>
        </authorList>
    </citation>
    <scope>NUCLEOTIDE SEQUENCE [LARGE SCALE GENOMIC DNA]</scope>
    <source>
        <strain evidence="1 2">ATCC 27112</strain>
    </source>
</reference>
<organism evidence="1 2">
    <name type="scientific">Anaeroplasma bactoclasticum</name>
    <dbReference type="NCBI Taxonomy" id="2088"/>
    <lineage>
        <taxon>Bacteria</taxon>
        <taxon>Bacillati</taxon>
        <taxon>Mycoplasmatota</taxon>
        <taxon>Mollicutes</taxon>
        <taxon>Anaeroplasmatales</taxon>
        <taxon>Anaeroplasmataceae</taxon>
        <taxon>Anaeroplasma</taxon>
    </lineage>
</organism>
<comment type="caution">
    <text evidence="1">The sequence shown here is derived from an EMBL/GenBank/DDBJ whole genome shotgun (WGS) entry which is preliminary data.</text>
</comment>
<protein>
    <submittedName>
        <fullName evidence="1">Uncharacterized protein</fullName>
    </submittedName>
</protein>